<dbReference type="EMBL" id="JAPDOD010000004">
    <property type="protein sequence ID" value="MDA0159961.1"/>
    <property type="molecule type" value="Genomic_DNA"/>
</dbReference>
<sequence length="362" mass="38367">MSARMLADLAQRDGRPVLAFDLFGDLDLRRRADRVMTAGRLSALVDAAIAEPPGHVVYGASFENHPALVARLAERHALLGNAPGTLRAVRDPARLGATLRDAGFAFPRTCVTAPEDRSGRWLRKPLRGGGGTRVRGWRGGVLPAGTFVQERVDGLGCSAVAVGDGVDAVVLGLTEQLVGERAFGVRGYRWCGNLTPPRLPAGELEALLGQAHAICSHLAAAFALRGAFGVDFIWDSERAWTHEVNPRPTASLEAIESAYGVGVFDAHLRGCAGELPHLAATRSSAAAKAVLFATENVTIGDSERWLRRGVRDVPHPGERISAGHPICTVVATAATPQPALEAVQEHAARVRAELRVEVPADG</sequence>
<name>A0A9X3S1A4_9ACTN</name>
<dbReference type="GO" id="GO:0005524">
    <property type="term" value="F:ATP binding"/>
    <property type="evidence" value="ECO:0007669"/>
    <property type="project" value="UniProtKB-UniRule"/>
</dbReference>
<dbReference type="PROSITE" id="PS50975">
    <property type="entry name" value="ATP_GRASP"/>
    <property type="match status" value="1"/>
</dbReference>
<dbReference type="SUPFAM" id="SSF56059">
    <property type="entry name" value="Glutathione synthetase ATP-binding domain-like"/>
    <property type="match status" value="1"/>
</dbReference>
<dbReference type="PANTHER" id="PTHR43055">
    <property type="entry name" value="FORMATE-DEPENDENT PHOSPHORIBOSYLGLYCINAMIDE FORMYLTRANSFERASE"/>
    <property type="match status" value="1"/>
</dbReference>
<dbReference type="InterPro" id="IPR011761">
    <property type="entry name" value="ATP-grasp"/>
</dbReference>
<dbReference type="PANTHER" id="PTHR43055:SF1">
    <property type="entry name" value="FORMATE-DEPENDENT PHOSPHORIBOSYLGLYCINAMIDE FORMYLTRANSFERASE"/>
    <property type="match status" value="1"/>
</dbReference>
<dbReference type="Gene3D" id="3.30.470.20">
    <property type="entry name" value="ATP-grasp fold, B domain"/>
    <property type="match status" value="1"/>
</dbReference>
<feature type="domain" description="ATP-grasp" evidence="5">
    <location>
        <begin position="218"/>
        <end position="272"/>
    </location>
</feature>
<keyword evidence="7" id="KW-1185">Reference proteome</keyword>
<proteinExistence type="predicted"/>
<evidence type="ECO:0000256" key="2">
    <source>
        <dbReference type="ARBA" id="ARBA00022741"/>
    </source>
</evidence>
<dbReference type="PIRSF" id="PIRSF016817">
    <property type="entry name" value="UCP016817_carboligase"/>
    <property type="match status" value="1"/>
</dbReference>
<dbReference type="Pfam" id="PF02655">
    <property type="entry name" value="ATP-grasp_3"/>
    <property type="match status" value="1"/>
</dbReference>
<dbReference type="GO" id="GO:0046872">
    <property type="term" value="F:metal ion binding"/>
    <property type="evidence" value="ECO:0007669"/>
    <property type="project" value="InterPro"/>
</dbReference>
<gene>
    <name evidence="6" type="ORF">OM076_06795</name>
</gene>
<protein>
    <submittedName>
        <fullName evidence="6">ATP-grasp domain-containing protein</fullName>
    </submittedName>
</protein>
<evidence type="ECO:0000259" key="5">
    <source>
        <dbReference type="PROSITE" id="PS50975"/>
    </source>
</evidence>
<comment type="caution">
    <text evidence="6">The sequence shown here is derived from an EMBL/GenBank/DDBJ whole genome shotgun (WGS) entry which is preliminary data.</text>
</comment>
<dbReference type="AlphaFoldDB" id="A0A9X3S1A4"/>
<dbReference type="Proteomes" id="UP001149140">
    <property type="component" value="Unassembled WGS sequence"/>
</dbReference>
<evidence type="ECO:0000313" key="6">
    <source>
        <dbReference type="EMBL" id="MDA0159961.1"/>
    </source>
</evidence>
<keyword evidence="3 4" id="KW-0067">ATP-binding</keyword>
<evidence type="ECO:0000313" key="7">
    <source>
        <dbReference type="Proteomes" id="UP001149140"/>
    </source>
</evidence>
<evidence type="ECO:0000256" key="4">
    <source>
        <dbReference type="PROSITE-ProRule" id="PRU00409"/>
    </source>
</evidence>
<keyword evidence="2 4" id="KW-0547">Nucleotide-binding</keyword>
<keyword evidence="1" id="KW-0436">Ligase</keyword>
<organism evidence="6 7">
    <name type="scientific">Solirubrobacter ginsenosidimutans</name>
    <dbReference type="NCBI Taxonomy" id="490573"/>
    <lineage>
        <taxon>Bacteria</taxon>
        <taxon>Bacillati</taxon>
        <taxon>Actinomycetota</taxon>
        <taxon>Thermoleophilia</taxon>
        <taxon>Solirubrobacterales</taxon>
        <taxon>Solirubrobacteraceae</taxon>
        <taxon>Solirubrobacter</taxon>
    </lineage>
</organism>
<dbReference type="InterPro" id="IPR003806">
    <property type="entry name" value="ATP-grasp_PylC-type"/>
</dbReference>
<accession>A0A9X3S1A4</accession>
<dbReference type="GO" id="GO:0005829">
    <property type="term" value="C:cytosol"/>
    <property type="evidence" value="ECO:0007669"/>
    <property type="project" value="TreeGrafter"/>
</dbReference>
<evidence type="ECO:0000256" key="1">
    <source>
        <dbReference type="ARBA" id="ARBA00022598"/>
    </source>
</evidence>
<reference evidence="6" key="1">
    <citation type="submission" date="2022-10" db="EMBL/GenBank/DDBJ databases">
        <title>The WGS of Solirubrobacter ginsenosidimutans DSM 21036.</title>
        <authorList>
            <person name="Jiang Z."/>
        </authorList>
    </citation>
    <scope>NUCLEOTIDE SEQUENCE</scope>
    <source>
        <strain evidence="6">DSM 21036</strain>
    </source>
</reference>
<dbReference type="GO" id="GO:0016874">
    <property type="term" value="F:ligase activity"/>
    <property type="evidence" value="ECO:0007669"/>
    <property type="project" value="UniProtKB-KW"/>
</dbReference>
<dbReference type="InterPro" id="IPR016677">
    <property type="entry name" value="UCP016817_carboligase"/>
</dbReference>
<evidence type="ECO:0000256" key="3">
    <source>
        <dbReference type="ARBA" id="ARBA00022840"/>
    </source>
</evidence>